<evidence type="ECO:0000313" key="1">
    <source>
        <dbReference type="EMBL" id="MBL1120169.1"/>
    </source>
</evidence>
<dbReference type="RefSeq" id="WP_201857935.1">
    <property type="nucleotide sequence ID" value="NZ_JAERRG010000044.1"/>
</dbReference>
<dbReference type="PANTHER" id="PTHR41244">
    <property type="entry name" value="RHAMNAN SYNTHESIS F"/>
    <property type="match status" value="1"/>
</dbReference>
<dbReference type="PANTHER" id="PTHR41244:SF1">
    <property type="entry name" value="GLYCOSYLTRANSFERASE"/>
    <property type="match status" value="1"/>
</dbReference>
<comment type="caution">
    <text evidence="1">The sequence shown here is derived from an EMBL/GenBank/DDBJ whole genome shotgun (WGS) entry which is preliminary data.</text>
</comment>
<dbReference type="Gene3D" id="3.20.20.80">
    <property type="entry name" value="Glycosidases"/>
    <property type="match status" value="1"/>
</dbReference>
<name>A0ABS1Q682_9ACTN</name>
<protein>
    <submittedName>
        <fullName evidence="1">Glycoside hydrolase family 99-like domain-containing protein</fullName>
    </submittedName>
</protein>
<keyword evidence="2" id="KW-1185">Reference proteome</keyword>
<dbReference type="Pfam" id="PF14307">
    <property type="entry name" value="Glyco_tran_WbsX"/>
    <property type="match status" value="1"/>
</dbReference>
<dbReference type="Proteomes" id="UP000621510">
    <property type="component" value="Unassembled WGS sequence"/>
</dbReference>
<evidence type="ECO:0000313" key="2">
    <source>
        <dbReference type="Proteomes" id="UP000621510"/>
    </source>
</evidence>
<dbReference type="EMBL" id="JAERRG010000044">
    <property type="protein sequence ID" value="MBL1120169.1"/>
    <property type="molecule type" value="Genomic_DNA"/>
</dbReference>
<dbReference type="InterPro" id="IPR032719">
    <property type="entry name" value="WbsX"/>
</dbReference>
<reference evidence="1 2" key="1">
    <citation type="submission" date="2021-01" db="EMBL/GenBank/DDBJ databases">
        <title>WGS of actinomycetes isolated from Thailand.</title>
        <authorList>
            <person name="Thawai C."/>
        </authorList>
    </citation>
    <scope>NUCLEOTIDE SEQUENCE [LARGE SCALE GENOMIC DNA]</scope>
    <source>
        <strain evidence="1 2">CA3R110</strain>
    </source>
</reference>
<gene>
    <name evidence="1" type="ORF">JK364_48940</name>
</gene>
<organism evidence="1 2">
    <name type="scientific">Streptomyces endocoffeicus</name>
    <dbReference type="NCBI Taxonomy" id="2898945"/>
    <lineage>
        <taxon>Bacteria</taxon>
        <taxon>Bacillati</taxon>
        <taxon>Actinomycetota</taxon>
        <taxon>Actinomycetes</taxon>
        <taxon>Kitasatosporales</taxon>
        <taxon>Streptomycetaceae</taxon>
        <taxon>Streptomyces</taxon>
    </lineage>
</organism>
<sequence>MREQPRSNPDAATIAAYYFPNYHVDPRNEKWHGQGWTEWELTKQATPRFENHVQPRIPLLGYEDEADPAVMKNKMEMAIRHGVNAFLFDWYWYDDHPYLERPLETAFIPNTAAHDMKFAVMWANHHWTNIHPWKSGTVPTFLVDVAGVGPLAADFGLGFVDEELAPACLRQGGVTHTEGDGLLGTETRVVEGGEEGPVEASATRTPAYPVQHLGNQVTVQQASLVDGRVRRQVIT</sequence>
<proteinExistence type="predicted"/>
<accession>A0ABS1Q682</accession>